<dbReference type="GO" id="GO:0005789">
    <property type="term" value="C:endoplasmic reticulum membrane"/>
    <property type="evidence" value="ECO:0007669"/>
    <property type="project" value="UniProtKB-SubCell"/>
</dbReference>
<evidence type="ECO:0000256" key="5">
    <source>
        <dbReference type="ARBA" id="ARBA00022824"/>
    </source>
</evidence>
<comment type="caution">
    <text evidence="11">The sequence shown here is derived from an EMBL/GenBank/DDBJ whole genome shotgun (WGS) entry which is preliminary data.</text>
</comment>
<organism evidence="11 12">
    <name type="scientific">Phialemonium atrogriseum</name>
    <dbReference type="NCBI Taxonomy" id="1093897"/>
    <lineage>
        <taxon>Eukaryota</taxon>
        <taxon>Fungi</taxon>
        <taxon>Dikarya</taxon>
        <taxon>Ascomycota</taxon>
        <taxon>Pezizomycotina</taxon>
        <taxon>Sordariomycetes</taxon>
        <taxon>Sordariomycetidae</taxon>
        <taxon>Cephalothecales</taxon>
        <taxon>Cephalothecaceae</taxon>
        <taxon>Phialemonium</taxon>
    </lineage>
</organism>
<evidence type="ECO:0000256" key="1">
    <source>
        <dbReference type="ARBA" id="ARBA00004477"/>
    </source>
</evidence>
<dbReference type="RefSeq" id="XP_060278837.1">
    <property type="nucleotide sequence ID" value="XM_060432071.1"/>
</dbReference>
<evidence type="ECO:0000256" key="9">
    <source>
        <dbReference type="ARBA" id="ARBA00045912"/>
    </source>
</evidence>
<dbReference type="InterPro" id="IPR007594">
    <property type="entry name" value="RFT1"/>
</dbReference>
<keyword evidence="6 10" id="KW-1133">Transmembrane helix</keyword>
<evidence type="ECO:0000256" key="7">
    <source>
        <dbReference type="ARBA" id="ARBA00023136"/>
    </source>
</evidence>
<dbReference type="GeneID" id="85315258"/>
<evidence type="ECO:0000313" key="11">
    <source>
        <dbReference type="EMBL" id="KAK1762624.1"/>
    </source>
</evidence>
<feature type="transmembrane region" description="Helical" evidence="10">
    <location>
        <begin position="12"/>
        <end position="34"/>
    </location>
</feature>
<keyword evidence="10" id="KW-0813">Transport</keyword>
<feature type="transmembrane region" description="Helical" evidence="10">
    <location>
        <begin position="192"/>
        <end position="215"/>
    </location>
</feature>
<dbReference type="GO" id="GO:0006488">
    <property type="term" value="P:dolichol-linked oligosaccharide biosynthetic process"/>
    <property type="evidence" value="ECO:0007669"/>
    <property type="project" value="InterPro"/>
</dbReference>
<keyword evidence="12" id="KW-1185">Reference proteome</keyword>
<accession>A0AAJ0BQI8</accession>
<feature type="transmembrane region" description="Helical" evidence="10">
    <location>
        <begin position="472"/>
        <end position="496"/>
    </location>
</feature>
<protein>
    <recommendedName>
        <fullName evidence="8 10">Man(5)GlcNAc(2)-PP-dolichol translocation protein RFT1</fullName>
    </recommendedName>
</protein>
<evidence type="ECO:0000256" key="4">
    <source>
        <dbReference type="ARBA" id="ARBA00022692"/>
    </source>
</evidence>
<evidence type="ECO:0000256" key="6">
    <source>
        <dbReference type="ARBA" id="ARBA00022989"/>
    </source>
</evidence>
<keyword evidence="5 10" id="KW-0256">Endoplasmic reticulum</keyword>
<feature type="transmembrane region" description="Helical" evidence="10">
    <location>
        <begin position="447"/>
        <end position="466"/>
    </location>
</feature>
<feature type="transmembrane region" description="Helical" evidence="10">
    <location>
        <begin position="168"/>
        <end position="186"/>
    </location>
</feature>
<name>A0AAJ0BQI8_9PEZI</name>
<feature type="transmembrane region" description="Helical" evidence="10">
    <location>
        <begin position="92"/>
        <end position="116"/>
    </location>
</feature>
<comment type="caution">
    <text evidence="10">Lacks conserved residue(s) required for the propagation of feature annotation.</text>
</comment>
<evidence type="ECO:0000256" key="8">
    <source>
        <dbReference type="ARBA" id="ARBA00044793"/>
    </source>
</evidence>
<comment type="subcellular location">
    <subcellularLocation>
        <location evidence="1 10">Endoplasmic reticulum membrane</location>
        <topology evidence="1 10">Multi-pass membrane protein</topology>
    </subcellularLocation>
</comment>
<gene>
    <name evidence="11" type="ORF">QBC33DRAFT_600141</name>
</gene>
<feature type="transmembrane region" description="Helical" evidence="10">
    <location>
        <begin position="415"/>
        <end position="435"/>
    </location>
</feature>
<comment type="function">
    <text evidence="9 10">Intramembrane glycolipid transporter that operates in the biosynthetic pathway of dolichol-linked oligosaccharides, the glycan precursors employed in protein asparagine (N)-glycosylation. The sequential addition of sugars to dolichol pyrophosphate produces dolichol-linked oligosaccharides containing fourteen sugars, including two GlcNAcs, nine mannoses and three glucoses. Once assembled, the oligosaccharide is transferred from the lipid to nascent proteins by oligosaccharyltransferases. The assembly of dolichol-linked oligosaccharides begins on the cytosolic side of the endoplasmic reticulum membrane and finishes in its lumen. RFT1 could mediate the translocation of the cytosolically oriented intermediate DolPP-GlcNAc2Man5, produced by ALG11, into the ER lumen where dolichol-linked oligosaccharides assembly continues. However, the intramembrane lipid transporter activity could not be confirmed in vitro.</text>
</comment>
<evidence type="ECO:0000256" key="2">
    <source>
        <dbReference type="ARBA" id="ARBA00004922"/>
    </source>
</evidence>
<dbReference type="EMBL" id="MU839035">
    <property type="protein sequence ID" value="KAK1762624.1"/>
    <property type="molecule type" value="Genomic_DNA"/>
</dbReference>
<comment type="similarity">
    <text evidence="3 10">Belongs to the RFT1 family.</text>
</comment>
<dbReference type="PANTHER" id="PTHR13117">
    <property type="entry name" value="ENDOPLASMIC RETICULUM MULTISPAN TRANSMEMBRANE PROTEIN-RELATED"/>
    <property type="match status" value="1"/>
</dbReference>
<dbReference type="Proteomes" id="UP001244011">
    <property type="component" value="Unassembled WGS sequence"/>
</dbReference>
<keyword evidence="4 10" id="KW-0812">Transmembrane</keyword>
<feature type="transmembrane region" description="Helical" evidence="10">
    <location>
        <begin position="128"/>
        <end position="147"/>
    </location>
</feature>
<dbReference type="Pfam" id="PF04506">
    <property type="entry name" value="Rft-1"/>
    <property type="match status" value="1"/>
</dbReference>
<proteinExistence type="inferred from homology"/>
<comment type="pathway">
    <text evidence="2">Protein modification; protein glycosylation.</text>
</comment>
<dbReference type="GO" id="GO:0034203">
    <property type="term" value="P:glycolipid translocation"/>
    <property type="evidence" value="ECO:0007669"/>
    <property type="project" value="TreeGrafter"/>
</dbReference>
<sequence length="583" mass="60714">MSSSDGGGGGVAVRGASLLILLQVTSRAITFVANQVLLRYLTASLLGVSAQLEAYHLSVLFFARESLRVAIQRQQGADPTGSGSGSGPATQALVNAAYVPVLLGSIAAPLLGWLYLSSSSSSSSATTPGLALSTCIFALAAVAELLTEPAFAVAQRRQRFAVRARAEAAGAFARCAVTLAAAVVASRRGLDVGVLPFALGQAGYAAALMAVYGWYGAGLAREEGKGEEGFSLLPARIVGAAASGEELKRRDGSGGGGGDYVLSYFYRPTLQLASSMMLQSLVKHVLTQGDTFLVSVLSTPTAQGVYALANNYGGLVARLVLQPIEESSRTYFSRVLASTADNTSDETRVVVVVAAAPERKAVVRARADLQSLLRVYLLLSLVVTALGPAAAPRLLSLVAGSHWVGSGAGSCLSTYVWYIPLLAVNGVSEAFVASVATEAEVHRQSAWMTAFSLVFAGAGFVSLRVLDLGAVGLVWANGINMTCRIVWCAAFIARYFGRLGEPFDIQGILPGPWGVLASVVTSQVIRTVVGAVGQEPVGPKETLVSLVKIAGIAVPYLGVLALSERKFLLDSFQTIRGHRRAKS</sequence>
<dbReference type="PANTHER" id="PTHR13117:SF5">
    <property type="entry name" value="PROTEIN RFT1 HOMOLOG"/>
    <property type="match status" value="1"/>
</dbReference>
<reference evidence="11" key="1">
    <citation type="submission" date="2023-06" db="EMBL/GenBank/DDBJ databases">
        <title>Genome-scale phylogeny and comparative genomics of the fungal order Sordariales.</title>
        <authorList>
            <consortium name="Lawrence Berkeley National Laboratory"/>
            <person name="Hensen N."/>
            <person name="Bonometti L."/>
            <person name="Westerberg I."/>
            <person name="Brannstrom I.O."/>
            <person name="Guillou S."/>
            <person name="Cros-Aarteil S."/>
            <person name="Calhoun S."/>
            <person name="Haridas S."/>
            <person name="Kuo A."/>
            <person name="Mondo S."/>
            <person name="Pangilinan J."/>
            <person name="Riley R."/>
            <person name="Labutti K."/>
            <person name="Andreopoulos B."/>
            <person name="Lipzen A."/>
            <person name="Chen C."/>
            <person name="Yanf M."/>
            <person name="Daum C."/>
            <person name="Ng V."/>
            <person name="Clum A."/>
            <person name="Steindorff A."/>
            <person name="Ohm R."/>
            <person name="Martin F."/>
            <person name="Silar P."/>
            <person name="Natvig D."/>
            <person name="Lalanne C."/>
            <person name="Gautier V."/>
            <person name="Ament-Velasquez S.L."/>
            <person name="Kruys A."/>
            <person name="Hutchinson M.I."/>
            <person name="Powell A.J."/>
            <person name="Barry K."/>
            <person name="Miller A.N."/>
            <person name="Grigoriev I.V."/>
            <person name="Debuchy R."/>
            <person name="Gladieux P."/>
            <person name="Thoren M.H."/>
            <person name="Johannesson H."/>
        </authorList>
    </citation>
    <scope>NUCLEOTIDE SEQUENCE</scope>
    <source>
        <strain evidence="11">8032-3</strain>
    </source>
</reference>
<feature type="transmembrane region" description="Helical" evidence="10">
    <location>
        <begin position="375"/>
        <end position="395"/>
    </location>
</feature>
<evidence type="ECO:0000256" key="10">
    <source>
        <dbReference type="RuleBase" id="RU365067"/>
    </source>
</evidence>
<dbReference type="AlphaFoldDB" id="A0AAJ0BQI8"/>
<keyword evidence="7 10" id="KW-0472">Membrane</keyword>
<evidence type="ECO:0000313" key="12">
    <source>
        <dbReference type="Proteomes" id="UP001244011"/>
    </source>
</evidence>
<evidence type="ECO:0000256" key="3">
    <source>
        <dbReference type="ARBA" id="ARBA00010288"/>
    </source>
</evidence>